<keyword evidence="5" id="KW-0732">Signal</keyword>
<comment type="function">
    <text evidence="1">Assembles around the rod to form the L-ring and probably protects the motor/basal body from shearing forces during rotation.</text>
</comment>
<keyword evidence="9" id="KW-0969">Cilium</keyword>
<dbReference type="InterPro" id="IPR000527">
    <property type="entry name" value="Flag_Lring"/>
</dbReference>
<dbReference type="GO" id="GO:0071973">
    <property type="term" value="P:bacterial-type flagellum-dependent cell motility"/>
    <property type="evidence" value="ECO:0007669"/>
    <property type="project" value="InterPro"/>
</dbReference>
<dbReference type="GO" id="GO:0003774">
    <property type="term" value="F:cytoskeletal motor activity"/>
    <property type="evidence" value="ECO:0007669"/>
    <property type="project" value="InterPro"/>
</dbReference>
<dbReference type="GO" id="GO:0009279">
    <property type="term" value="C:cell outer membrane"/>
    <property type="evidence" value="ECO:0007669"/>
    <property type="project" value="UniProtKB-SubCell"/>
</dbReference>
<dbReference type="AlphaFoldDB" id="A0A0S4MUB5"/>
<keyword evidence="7" id="KW-0975">Bacterial flagellum</keyword>
<dbReference type="Proteomes" id="UP000320623">
    <property type="component" value="Unassembled WGS sequence"/>
</dbReference>
<dbReference type="STRING" id="1643428.GCA_001442855_00267"/>
<protein>
    <submittedName>
        <fullName evidence="9">Flagellar L-ring protein FlgH</fullName>
    </submittedName>
</protein>
<evidence type="ECO:0000256" key="6">
    <source>
        <dbReference type="ARBA" id="ARBA00023136"/>
    </source>
</evidence>
<evidence type="ECO:0000313" key="9">
    <source>
        <dbReference type="EMBL" id="CUU01551.1"/>
    </source>
</evidence>
<keyword evidence="6" id="KW-0472">Membrane</keyword>
<evidence type="ECO:0000256" key="4">
    <source>
        <dbReference type="ARBA" id="ARBA00006929"/>
    </source>
</evidence>
<proteinExistence type="inferred from homology"/>
<dbReference type="EMBL" id="FAOO01000002">
    <property type="protein sequence ID" value="CUU01551.1"/>
    <property type="molecule type" value="Genomic_DNA"/>
</dbReference>
<evidence type="ECO:0000256" key="3">
    <source>
        <dbReference type="ARBA" id="ARBA00004442"/>
    </source>
</evidence>
<evidence type="ECO:0000256" key="2">
    <source>
        <dbReference type="ARBA" id="ARBA00004117"/>
    </source>
</evidence>
<dbReference type="PANTHER" id="PTHR34933">
    <property type="entry name" value="FLAGELLAR L-RING PROTEIN"/>
    <property type="match status" value="1"/>
</dbReference>
<evidence type="ECO:0000256" key="5">
    <source>
        <dbReference type="ARBA" id="ARBA00022729"/>
    </source>
</evidence>
<comment type="similarity">
    <text evidence="4">Belongs to the FlgH family.</text>
</comment>
<dbReference type="PRINTS" id="PR01008">
    <property type="entry name" value="FLGLRINGFLGH"/>
</dbReference>
<dbReference type="PANTHER" id="PTHR34933:SF1">
    <property type="entry name" value="FLAGELLAR L-RING PROTEIN"/>
    <property type="match status" value="1"/>
</dbReference>
<keyword evidence="10" id="KW-1185">Reference proteome</keyword>
<evidence type="ECO:0000313" key="10">
    <source>
        <dbReference type="Proteomes" id="UP000320623"/>
    </source>
</evidence>
<dbReference type="GO" id="GO:0009427">
    <property type="term" value="C:bacterial-type flagellum basal body, distal rod, L ring"/>
    <property type="evidence" value="ECO:0007669"/>
    <property type="project" value="InterPro"/>
</dbReference>
<organism evidence="9 10">
    <name type="scientific">Candidatus Thermokryptus mobilis</name>
    <dbReference type="NCBI Taxonomy" id="1643428"/>
    <lineage>
        <taxon>Bacteria</taxon>
        <taxon>Pseudomonadati</taxon>
        <taxon>Candidatus Kryptoniota</taxon>
        <taxon>Candidatus Thermokryptus</taxon>
    </lineage>
</organism>
<evidence type="ECO:0000256" key="7">
    <source>
        <dbReference type="ARBA" id="ARBA00023143"/>
    </source>
</evidence>
<name>A0A0S4MUB5_9BACT</name>
<accession>A0A0S4MUB5</accession>
<gene>
    <name evidence="9" type="ORF">JGI1_00280</name>
</gene>
<keyword evidence="9" id="KW-0966">Cell projection</keyword>
<keyword evidence="8" id="KW-0998">Cell outer membrane</keyword>
<reference evidence="10" key="1">
    <citation type="submission" date="2015-11" db="EMBL/GenBank/DDBJ databases">
        <authorList>
            <person name="Varghese N."/>
        </authorList>
    </citation>
    <scope>NUCLEOTIDE SEQUENCE [LARGE SCALE GENOMIC DNA]</scope>
</reference>
<sequence length="188" mass="20359">MVKKILALFFAFASLNLKSQEVIQRSIFSDHKAFKVGDVITIIVIEVSSAENNIKRSTSRSGNINGSVSGSGALSFIPESGFSIGTENEFKGQGSTSSRGAVKAKISAKVVGIDSAGNLVIEGKRKVSINGDAQIIRIKGVVRPSDVNWDNSVFSYNIANAEIEFSGKGMTYRNQSPSWITRLLHWLF</sequence>
<evidence type="ECO:0000256" key="8">
    <source>
        <dbReference type="ARBA" id="ARBA00023237"/>
    </source>
</evidence>
<dbReference type="Pfam" id="PF02107">
    <property type="entry name" value="FlgH"/>
    <property type="match status" value="1"/>
</dbReference>
<comment type="subcellular location">
    <subcellularLocation>
        <location evidence="2">Bacterial flagellum basal body</location>
    </subcellularLocation>
    <subcellularLocation>
        <location evidence="3">Cell outer membrane</location>
    </subcellularLocation>
</comment>
<keyword evidence="9" id="KW-0282">Flagellum</keyword>
<evidence type="ECO:0000256" key="1">
    <source>
        <dbReference type="ARBA" id="ARBA00002591"/>
    </source>
</evidence>